<evidence type="ECO:0000313" key="2">
    <source>
        <dbReference type="Proteomes" id="UP000308600"/>
    </source>
</evidence>
<dbReference type="EMBL" id="ML208617">
    <property type="protein sequence ID" value="TFK61946.1"/>
    <property type="molecule type" value="Genomic_DNA"/>
</dbReference>
<gene>
    <name evidence="1" type="ORF">BDN72DRAFT_413608</name>
</gene>
<sequence length="397" mass="44094">MDTEQQPLLPSPPPASQDVPTVQSSRAEVWYLKRVHFWKGDQLQQVKVITQNFNGPCSFIAICNILILRGDIELLPPERKTVSYEFLSQLVAGYLLKRSPDVDISAALEIMPYTQKGMDLNPLFNSATSFHPGGTLGSELKLFEQAGIKLVHGWLVDPDSPESRALEATPDYDSAVTLIADADHIAKGQLVVDDAGEPGDTGAGSQMHTQWTDGERQKVETALIVRHFLDTTQSQLTYHGLFNLIALLKPGSLVALFRNSHLSVLYKREDPEDNSLYHLVTDQVFLNEPSIVWERLEDVDGGWSTFVDSDFVKASPAGGDFAGQTAEQALRAAEVAAGFEPNDEALALQLQAEEDHYALQQHEAERRVALLDLEKKSKKDKKEKEKKDKKKSDCVIM</sequence>
<accession>A0ACD3A8S2</accession>
<protein>
    <submittedName>
        <fullName evidence="1">DUF544-domain-containing protein</fullName>
    </submittedName>
</protein>
<organism evidence="1 2">
    <name type="scientific">Pluteus cervinus</name>
    <dbReference type="NCBI Taxonomy" id="181527"/>
    <lineage>
        <taxon>Eukaryota</taxon>
        <taxon>Fungi</taxon>
        <taxon>Dikarya</taxon>
        <taxon>Basidiomycota</taxon>
        <taxon>Agaricomycotina</taxon>
        <taxon>Agaricomycetes</taxon>
        <taxon>Agaricomycetidae</taxon>
        <taxon>Agaricales</taxon>
        <taxon>Pluteineae</taxon>
        <taxon>Pluteaceae</taxon>
        <taxon>Pluteus</taxon>
    </lineage>
</organism>
<proteinExistence type="predicted"/>
<evidence type="ECO:0000313" key="1">
    <source>
        <dbReference type="EMBL" id="TFK61946.1"/>
    </source>
</evidence>
<dbReference type="Proteomes" id="UP000308600">
    <property type="component" value="Unassembled WGS sequence"/>
</dbReference>
<name>A0ACD3A8S2_9AGAR</name>
<keyword evidence="2" id="KW-1185">Reference proteome</keyword>
<reference evidence="1 2" key="1">
    <citation type="journal article" date="2019" name="Nat. Ecol. Evol.">
        <title>Megaphylogeny resolves global patterns of mushroom evolution.</title>
        <authorList>
            <person name="Varga T."/>
            <person name="Krizsan K."/>
            <person name="Foldi C."/>
            <person name="Dima B."/>
            <person name="Sanchez-Garcia M."/>
            <person name="Sanchez-Ramirez S."/>
            <person name="Szollosi G.J."/>
            <person name="Szarkandi J.G."/>
            <person name="Papp V."/>
            <person name="Albert L."/>
            <person name="Andreopoulos W."/>
            <person name="Angelini C."/>
            <person name="Antonin V."/>
            <person name="Barry K.W."/>
            <person name="Bougher N.L."/>
            <person name="Buchanan P."/>
            <person name="Buyck B."/>
            <person name="Bense V."/>
            <person name="Catcheside P."/>
            <person name="Chovatia M."/>
            <person name="Cooper J."/>
            <person name="Damon W."/>
            <person name="Desjardin D."/>
            <person name="Finy P."/>
            <person name="Geml J."/>
            <person name="Haridas S."/>
            <person name="Hughes K."/>
            <person name="Justo A."/>
            <person name="Karasinski D."/>
            <person name="Kautmanova I."/>
            <person name="Kiss B."/>
            <person name="Kocsube S."/>
            <person name="Kotiranta H."/>
            <person name="LaButti K.M."/>
            <person name="Lechner B.E."/>
            <person name="Liimatainen K."/>
            <person name="Lipzen A."/>
            <person name="Lukacs Z."/>
            <person name="Mihaltcheva S."/>
            <person name="Morgado L.N."/>
            <person name="Niskanen T."/>
            <person name="Noordeloos M.E."/>
            <person name="Ohm R.A."/>
            <person name="Ortiz-Santana B."/>
            <person name="Ovrebo C."/>
            <person name="Racz N."/>
            <person name="Riley R."/>
            <person name="Savchenko A."/>
            <person name="Shiryaev A."/>
            <person name="Soop K."/>
            <person name="Spirin V."/>
            <person name="Szebenyi C."/>
            <person name="Tomsovsky M."/>
            <person name="Tulloss R.E."/>
            <person name="Uehling J."/>
            <person name="Grigoriev I.V."/>
            <person name="Vagvolgyi C."/>
            <person name="Papp T."/>
            <person name="Martin F.M."/>
            <person name="Miettinen O."/>
            <person name="Hibbett D.S."/>
            <person name="Nagy L.G."/>
        </authorList>
    </citation>
    <scope>NUCLEOTIDE SEQUENCE [LARGE SCALE GENOMIC DNA]</scope>
    <source>
        <strain evidence="1 2">NL-1719</strain>
    </source>
</reference>